<dbReference type="AlphaFoldDB" id="A0A9N9IVM0"/>
<accession>A0A9N9IVM0</accession>
<reference evidence="1" key="1">
    <citation type="submission" date="2021-06" db="EMBL/GenBank/DDBJ databases">
        <authorList>
            <person name="Kallberg Y."/>
            <person name="Tangrot J."/>
            <person name="Rosling A."/>
        </authorList>
    </citation>
    <scope>NUCLEOTIDE SEQUENCE</scope>
    <source>
        <strain evidence="1">IN212</strain>
    </source>
</reference>
<proteinExistence type="predicted"/>
<keyword evidence="2" id="KW-1185">Reference proteome</keyword>
<dbReference type="EMBL" id="CAJVPZ010036590">
    <property type="protein sequence ID" value="CAG8751680.1"/>
    <property type="molecule type" value="Genomic_DNA"/>
</dbReference>
<name>A0A9N9IVM0_9GLOM</name>
<feature type="non-terminal residue" evidence="1">
    <location>
        <position position="1"/>
    </location>
</feature>
<dbReference type="Proteomes" id="UP000789396">
    <property type="component" value="Unassembled WGS sequence"/>
</dbReference>
<evidence type="ECO:0000313" key="2">
    <source>
        <dbReference type="Proteomes" id="UP000789396"/>
    </source>
</evidence>
<sequence length="61" mass="7091">FLQDFISRIMSFNNNLQNSVPTSNAFSRPDENFVIELSTNSNNETNTEEQFFKHDKNAHPI</sequence>
<organism evidence="1 2">
    <name type="scientific">Racocetra fulgida</name>
    <dbReference type="NCBI Taxonomy" id="60492"/>
    <lineage>
        <taxon>Eukaryota</taxon>
        <taxon>Fungi</taxon>
        <taxon>Fungi incertae sedis</taxon>
        <taxon>Mucoromycota</taxon>
        <taxon>Glomeromycotina</taxon>
        <taxon>Glomeromycetes</taxon>
        <taxon>Diversisporales</taxon>
        <taxon>Gigasporaceae</taxon>
        <taxon>Racocetra</taxon>
    </lineage>
</organism>
<gene>
    <name evidence="1" type="ORF">RFULGI_LOCUS13642</name>
</gene>
<evidence type="ECO:0000313" key="1">
    <source>
        <dbReference type="EMBL" id="CAG8751680.1"/>
    </source>
</evidence>
<protein>
    <submittedName>
        <fullName evidence="1">15945_t:CDS:1</fullName>
    </submittedName>
</protein>
<comment type="caution">
    <text evidence="1">The sequence shown here is derived from an EMBL/GenBank/DDBJ whole genome shotgun (WGS) entry which is preliminary data.</text>
</comment>